<evidence type="ECO:0000313" key="2">
    <source>
        <dbReference type="Proteomes" id="UP001143856"/>
    </source>
</evidence>
<proteinExistence type="predicted"/>
<reference evidence="1" key="1">
    <citation type="submission" date="2022-10" db="EMBL/GenBank/DDBJ databases">
        <title>Genome Sequence of Xylaria curta.</title>
        <authorList>
            <person name="Buettner E."/>
        </authorList>
    </citation>
    <scope>NUCLEOTIDE SEQUENCE</scope>
    <source>
        <strain evidence="1">Babe10</strain>
    </source>
</reference>
<evidence type="ECO:0000313" key="1">
    <source>
        <dbReference type="EMBL" id="KAJ2977387.1"/>
    </source>
</evidence>
<dbReference type="EMBL" id="JAPDGR010002152">
    <property type="protein sequence ID" value="KAJ2977387.1"/>
    <property type="molecule type" value="Genomic_DNA"/>
</dbReference>
<accession>A0ACC1NES2</accession>
<name>A0ACC1NES2_9PEZI</name>
<gene>
    <name evidence="1" type="ORF">NUW58_g7826</name>
</gene>
<protein>
    <submittedName>
        <fullName evidence="1">Uncharacterized protein</fullName>
    </submittedName>
</protein>
<dbReference type="Proteomes" id="UP001143856">
    <property type="component" value="Unassembled WGS sequence"/>
</dbReference>
<sequence length="168" mass="18785">MMSSPMELVKRGSNKQKPCDNPCTPGDRYCHASLDNVLVCNDDSQWVKYAECPAGTFCHRLFMVCVKEVNPKENKSRPHGVQYSAESSNQCREGDRRCSTSFNRVDRCNSKQDWVSYHDCRKSELCNKDILECLPLTGSSNQNDPYAGGKRMPNGTAMTNGTATTMAI</sequence>
<keyword evidence="2" id="KW-1185">Reference proteome</keyword>
<organism evidence="1 2">
    <name type="scientific">Xylaria curta</name>
    <dbReference type="NCBI Taxonomy" id="42375"/>
    <lineage>
        <taxon>Eukaryota</taxon>
        <taxon>Fungi</taxon>
        <taxon>Dikarya</taxon>
        <taxon>Ascomycota</taxon>
        <taxon>Pezizomycotina</taxon>
        <taxon>Sordariomycetes</taxon>
        <taxon>Xylariomycetidae</taxon>
        <taxon>Xylariales</taxon>
        <taxon>Xylariaceae</taxon>
        <taxon>Xylaria</taxon>
    </lineage>
</organism>
<comment type="caution">
    <text evidence="1">The sequence shown here is derived from an EMBL/GenBank/DDBJ whole genome shotgun (WGS) entry which is preliminary data.</text>
</comment>